<proteinExistence type="predicted"/>
<name>A0A3R7ZG09_APHAT</name>
<reference evidence="1" key="1">
    <citation type="submission" date="2018-07" db="EMBL/GenBank/DDBJ databases">
        <title>Annotation of Aphanomyces astaci genome assembly.</title>
        <authorList>
            <person name="Studholme D.J."/>
        </authorList>
    </citation>
    <scope>NUCLEOTIDE SEQUENCE [LARGE SCALE GENOMIC DNA]</scope>
    <source>
        <strain evidence="1">Pc</strain>
    </source>
</reference>
<sequence>MASLRQSALIVASVNSIGNGTELHRSVCALDALLQQIERIRSVTGKRDIGQHIRHECSCRRDLPIAMRLLQQAEYHIVYITAPTTAPRGDELKNFVRGGNVVVQFILLRSEVEDIQSTADSLMALVDATADMPSVSIVQSEDTLIDVRNTMVRFSTTISTTT</sequence>
<keyword evidence="2" id="KW-1185">Reference proteome</keyword>
<dbReference type="Proteomes" id="UP000284702">
    <property type="component" value="Unassembled WGS sequence"/>
</dbReference>
<protein>
    <submittedName>
        <fullName evidence="1">Uncharacterized protein</fullName>
    </submittedName>
</protein>
<accession>A0A3R7ZG09</accession>
<dbReference type="EMBL" id="MZMZ02002143">
    <property type="protein sequence ID" value="RQM27143.1"/>
    <property type="molecule type" value="Genomic_DNA"/>
</dbReference>
<organism evidence="1 2">
    <name type="scientific">Aphanomyces astaci</name>
    <name type="common">Crayfish plague agent</name>
    <dbReference type="NCBI Taxonomy" id="112090"/>
    <lineage>
        <taxon>Eukaryota</taxon>
        <taxon>Sar</taxon>
        <taxon>Stramenopiles</taxon>
        <taxon>Oomycota</taxon>
        <taxon>Saprolegniomycetes</taxon>
        <taxon>Saprolegniales</taxon>
        <taxon>Verrucalvaceae</taxon>
        <taxon>Aphanomyces</taxon>
    </lineage>
</organism>
<dbReference type="VEuPathDB" id="FungiDB:H257_10343"/>
<dbReference type="AlphaFoldDB" id="A0A3R7ZG09"/>
<evidence type="ECO:0000313" key="2">
    <source>
        <dbReference type="Proteomes" id="UP000284702"/>
    </source>
</evidence>
<evidence type="ECO:0000313" key="1">
    <source>
        <dbReference type="EMBL" id="RQM27143.1"/>
    </source>
</evidence>
<gene>
    <name evidence="1" type="ORF">B5M09_004446</name>
</gene>
<comment type="caution">
    <text evidence="1">The sequence shown here is derived from an EMBL/GenBank/DDBJ whole genome shotgun (WGS) entry which is preliminary data.</text>
</comment>